<evidence type="ECO:0000313" key="1">
    <source>
        <dbReference type="EMBL" id="ACQ57303.1"/>
    </source>
</evidence>
<accession>C3VP19</accession>
<dbReference type="EMBL" id="FJ882854">
    <property type="protein sequence ID" value="ACQ57303.1"/>
    <property type="molecule type" value="Genomic_DNA"/>
</dbReference>
<protein>
    <submittedName>
        <fullName evidence="1">GP16</fullName>
    </submittedName>
</protein>
<organism evidence="1 2">
    <name type="scientific">Bombyx mandarina nucleopolyhedrovirus</name>
    <dbReference type="NCBI Taxonomy" id="640862"/>
    <lineage>
        <taxon>Viruses</taxon>
        <taxon>Viruses incertae sedis</taxon>
        <taxon>Naldaviricetes</taxon>
        <taxon>Lefavirales</taxon>
        <taxon>Baculoviridae</taxon>
        <taxon>Alphabaculovirus</taxon>
        <taxon>Alphabaculovirus bomori</taxon>
    </lineage>
</organism>
<dbReference type="SMR" id="C3VP19"/>
<evidence type="ECO:0000313" key="2">
    <source>
        <dbReference type="Proteomes" id="UP000241696"/>
    </source>
</evidence>
<name>C3VP19_NPVBM</name>
<proteinExistence type="predicted"/>
<reference evidence="1 2" key="1">
    <citation type="journal article" date="2010" name="J. Microbiol.">
        <title>Comparative analysis of the genomes of Bombyx mandarina and Bombyx mori nucleopolyhedroviruses.</title>
        <authorList>
            <person name="Xu Y.P."/>
            <person name="Ye Z.P."/>
            <person name="Niu C.Y."/>
            <person name="Bao Y.Y."/>
            <person name="Wang W.B."/>
            <person name="Shen W.D."/>
            <person name="Zhang C.X."/>
        </authorList>
    </citation>
    <scope>NUCLEOTIDE SEQUENCE [LARGE SCALE GENOMIC DNA]</scope>
    <source>
        <strain evidence="1">S1</strain>
    </source>
</reference>
<dbReference type="Proteomes" id="UP000241696">
    <property type="component" value="Segment"/>
</dbReference>
<sequence>MNFWATFSICLVGYLVYAGHLNNELQEIKSILVVMYESMEKHFSNVVDEIDSLKTDTFMMLSNLQNNTIRTWDAVVKNGKKISNLDEKINVLLTKNGVVNNVLNVQ</sequence>